<accession>A0AAU9JXG8</accession>
<dbReference type="Gene3D" id="3.30.830.10">
    <property type="entry name" value="Metalloenzyme, LuxS/M16 peptidase-like"/>
    <property type="match status" value="4"/>
</dbReference>
<dbReference type="AlphaFoldDB" id="A0AAU9JXG8"/>
<name>A0AAU9JXG8_9CILI</name>
<dbReference type="InterPro" id="IPR013578">
    <property type="entry name" value="Peptidase_M16C_assoc"/>
</dbReference>
<protein>
    <recommendedName>
        <fullName evidence="1">Peptidase M16C associated domain-containing protein</fullName>
    </recommendedName>
</protein>
<dbReference type="SUPFAM" id="SSF63411">
    <property type="entry name" value="LuxS/MPP-like metallohydrolase"/>
    <property type="match status" value="4"/>
</dbReference>
<keyword evidence="3" id="KW-1185">Reference proteome</keyword>
<sequence length="996" mass="114341">MLKAKRHFSWQLTRFAEHPDFKIASNIYTHTALGSKLIHLKSPDPLKAFGLLFRTKSENDKGLPHSLERLCLCGSQNYPIKDPFSKMGSRSLNSYMNSWTGSDFTMFPFSTQNTKDFSNLLNLYLDSAFFPLLKLSDFKKEIWRIDTNQEKIQFQGNLYGDMKTAANDPDNFLLHFINRFLFEGTSYQYNSGGDFLAIPTMKYEELIDYHKKFYHPSNATFFFYGDLDIQKHINELEEHALNKFTKQEIDSEIKLAPRRQHPLEMTARIPMGWKPIDPNRPSQFSMTFLCNEISKDPYLTFCMGILSSLLLEGPGTPFYKSLLESGLGRNYIAGSGYDTTTKEATFTFGVTGMNDADSRKVENAILKTLQVCMNEEFDLNMIESTLHQIEIRNKEIKPNYGLLLISSMIPYALHGEDPLPPLYINKYINRLREELAQGIPVFQNLIREQLWNNQHKLILTSHLDPKLMKNWLEEEKNNIEKLEIVKEENKEEEEIDEGSLEKVNTQNTEIQALNSLPTLLPTDVGIEVEKIEYAKTHEINGIPLKFILQPTNGITYIRIKFDVIDLPVDLGGLFPLYTELVSKLGTSKYPYETFEKMKELYTISGLNLDPFISCDLNTIDRHTEQLLLEIGSLDHNLHNAFDILSDFLIQPNFNDYERLTSEIQKSTKKRADGLNRDGLAYAISLSASSITSAANSYEKLQTLNHDCNLASLIQNSLSTKKVIDDVIFRLKQIHSFLMQKGRISILIHSSDLSQSAEIIERFELLTNALSIEYPKFNEKIEKITLERFEPFLYQIYFTLPMQVNHVVETYMGTSLLNKDYPALLVLSELMTLNILNHELREKGGAYDAGCRVNPSNGTITIFSHRDPNNLKVYNAFEKSIQAYSSGEFGDNKIDEAKLATFAKVDKPLPAYQKGLAMFINNVTNEMRQSMREQILEVKRDDLIRVNHDYLMKPLEKGLSSRIIFGVEKVEKTVLREAGWIVQRPIEIVSDKLNAES</sequence>
<dbReference type="SMART" id="SM01264">
    <property type="entry name" value="M16C_associated"/>
    <property type="match status" value="1"/>
</dbReference>
<dbReference type="GO" id="GO:0016485">
    <property type="term" value="P:protein processing"/>
    <property type="evidence" value="ECO:0007669"/>
    <property type="project" value="TreeGrafter"/>
</dbReference>
<dbReference type="EMBL" id="CAJZBQ010000045">
    <property type="protein sequence ID" value="CAG9328104.1"/>
    <property type="molecule type" value="Genomic_DNA"/>
</dbReference>
<dbReference type="Proteomes" id="UP001162131">
    <property type="component" value="Unassembled WGS sequence"/>
</dbReference>
<dbReference type="Pfam" id="PF08367">
    <property type="entry name" value="M16C_assoc"/>
    <property type="match status" value="1"/>
</dbReference>
<dbReference type="InterPro" id="IPR007863">
    <property type="entry name" value="Peptidase_M16_C"/>
</dbReference>
<dbReference type="GO" id="GO:0046872">
    <property type="term" value="F:metal ion binding"/>
    <property type="evidence" value="ECO:0007669"/>
    <property type="project" value="InterPro"/>
</dbReference>
<reference evidence="2" key="1">
    <citation type="submission" date="2021-09" db="EMBL/GenBank/DDBJ databases">
        <authorList>
            <consortium name="AG Swart"/>
            <person name="Singh M."/>
            <person name="Singh A."/>
            <person name="Seah K."/>
            <person name="Emmerich C."/>
        </authorList>
    </citation>
    <scope>NUCLEOTIDE SEQUENCE</scope>
    <source>
        <strain evidence="2">ATCC30299</strain>
    </source>
</reference>
<gene>
    <name evidence="2" type="ORF">BSTOLATCC_MIC45562</name>
</gene>
<evidence type="ECO:0000259" key="1">
    <source>
        <dbReference type="SMART" id="SM01264"/>
    </source>
</evidence>
<dbReference type="Pfam" id="PF22516">
    <property type="entry name" value="PreP_C"/>
    <property type="match status" value="1"/>
</dbReference>
<organism evidence="2 3">
    <name type="scientific">Blepharisma stoltei</name>
    <dbReference type="NCBI Taxonomy" id="1481888"/>
    <lineage>
        <taxon>Eukaryota</taxon>
        <taxon>Sar</taxon>
        <taxon>Alveolata</taxon>
        <taxon>Ciliophora</taxon>
        <taxon>Postciliodesmatophora</taxon>
        <taxon>Heterotrichea</taxon>
        <taxon>Heterotrichida</taxon>
        <taxon>Blepharismidae</taxon>
        <taxon>Blepharisma</taxon>
    </lineage>
</organism>
<dbReference type="GO" id="GO:0004222">
    <property type="term" value="F:metalloendopeptidase activity"/>
    <property type="evidence" value="ECO:0007669"/>
    <property type="project" value="TreeGrafter"/>
</dbReference>
<dbReference type="Pfam" id="PF00675">
    <property type="entry name" value="Peptidase_M16"/>
    <property type="match status" value="1"/>
</dbReference>
<dbReference type="InterPro" id="IPR055130">
    <property type="entry name" value="PreP_C"/>
</dbReference>
<dbReference type="InterPro" id="IPR011765">
    <property type="entry name" value="Pept_M16_N"/>
</dbReference>
<dbReference type="InterPro" id="IPR011249">
    <property type="entry name" value="Metalloenz_LuxS/M16"/>
</dbReference>
<dbReference type="PANTHER" id="PTHR43016">
    <property type="entry name" value="PRESEQUENCE PROTEASE"/>
    <property type="match status" value="1"/>
</dbReference>
<proteinExistence type="predicted"/>
<feature type="domain" description="Peptidase M16C associated" evidence="1">
    <location>
        <begin position="464"/>
        <end position="709"/>
    </location>
</feature>
<dbReference type="Pfam" id="PF05193">
    <property type="entry name" value="Peptidase_M16_C"/>
    <property type="match status" value="1"/>
</dbReference>
<evidence type="ECO:0000313" key="3">
    <source>
        <dbReference type="Proteomes" id="UP001162131"/>
    </source>
</evidence>
<evidence type="ECO:0000313" key="2">
    <source>
        <dbReference type="EMBL" id="CAG9328104.1"/>
    </source>
</evidence>
<comment type="caution">
    <text evidence="2">The sequence shown here is derived from an EMBL/GenBank/DDBJ whole genome shotgun (WGS) entry which is preliminary data.</text>
</comment>
<dbReference type="PANTHER" id="PTHR43016:SF13">
    <property type="entry name" value="PRESEQUENCE PROTEASE, MITOCHONDRIAL"/>
    <property type="match status" value="1"/>
</dbReference>